<evidence type="ECO:0000256" key="2">
    <source>
        <dbReference type="ARBA" id="ARBA00004922"/>
    </source>
</evidence>
<dbReference type="GO" id="GO:0032580">
    <property type="term" value="C:Golgi cisterna membrane"/>
    <property type="evidence" value="ECO:0007669"/>
    <property type="project" value="UniProtKB-SubCell"/>
</dbReference>
<dbReference type="GO" id="GO:0046920">
    <property type="term" value="F:alpha-(1-&gt;3)-fucosyltransferase activity"/>
    <property type="evidence" value="ECO:0007669"/>
    <property type="project" value="TreeGrafter"/>
</dbReference>
<evidence type="ECO:0000256" key="7">
    <source>
        <dbReference type="ARBA" id="ARBA00022968"/>
    </source>
</evidence>
<evidence type="ECO:0000256" key="9">
    <source>
        <dbReference type="ARBA" id="ARBA00023136"/>
    </source>
</evidence>
<proteinExistence type="inferred from homology"/>
<dbReference type="Proteomes" id="UP000653454">
    <property type="component" value="Unassembled WGS sequence"/>
</dbReference>
<keyword evidence="9" id="KW-0472">Membrane</keyword>
<evidence type="ECO:0000256" key="1">
    <source>
        <dbReference type="ARBA" id="ARBA00004447"/>
    </source>
</evidence>
<keyword evidence="11" id="KW-0333">Golgi apparatus</keyword>
<dbReference type="Pfam" id="PF00852">
    <property type="entry name" value="Glyco_transf_10"/>
    <property type="match status" value="1"/>
</dbReference>
<evidence type="ECO:0000256" key="4">
    <source>
        <dbReference type="ARBA" id="ARBA00022676"/>
    </source>
</evidence>
<feature type="domain" description="Fucosyltransferase N-terminal" evidence="13">
    <location>
        <begin position="7"/>
        <end position="104"/>
    </location>
</feature>
<dbReference type="InterPro" id="IPR038577">
    <property type="entry name" value="GT10-like_C_sf"/>
</dbReference>
<keyword evidence="10" id="KW-0325">Glycoprotein</keyword>
<evidence type="ECO:0000256" key="10">
    <source>
        <dbReference type="ARBA" id="ARBA00023180"/>
    </source>
</evidence>
<reference evidence="14" key="1">
    <citation type="submission" date="2020-11" db="EMBL/GenBank/DDBJ databases">
        <authorList>
            <person name="Whiteford S."/>
        </authorList>
    </citation>
    <scope>NUCLEOTIDE SEQUENCE</scope>
</reference>
<gene>
    <name evidence="14" type="ORF">PLXY2_LOCUS1242</name>
</gene>
<dbReference type="FunFam" id="3.40.50.11660:FF:000002">
    <property type="entry name" value="Alpha-(1,3)-fucosyltransferase"/>
    <property type="match status" value="1"/>
</dbReference>
<dbReference type="InterPro" id="IPR055270">
    <property type="entry name" value="Glyco_tran_10_C"/>
</dbReference>
<dbReference type="Pfam" id="PF17039">
    <property type="entry name" value="Glyco_tran_10_N"/>
    <property type="match status" value="1"/>
</dbReference>
<evidence type="ECO:0000259" key="13">
    <source>
        <dbReference type="Pfam" id="PF17039"/>
    </source>
</evidence>
<dbReference type="EMBL" id="CAJHNJ030000003">
    <property type="protein sequence ID" value="CAG9093875.1"/>
    <property type="molecule type" value="Genomic_DNA"/>
</dbReference>
<dbReference type="EC" id="2.4.1.-" evidence="11"/>
<dbReference type="AlphaFoldDB" id="A0A8S4DB44"/>
<sequence>MPSLQWWTDGFPDRHSNQIIHCSKREVCRVTDKRRGRLKSDAYMFYASSIEIQDLPLPRNPDKNVWALYHEESPRNMPELMHEPFLKLFNYSATVSRRSNVPLTFQFLKSLDNITSAKYFVSTEKKNSYLNYLAPILYLQSQCCTTTERDVYVKELMKLIPVDSYGDCLNYKKLPLDMKEDYLNKLNDDAFLKFIARYKFVIAIENGVCDDYITEKFWRAIQVGIVPIYFGSPTIEDFFPNNKSAILLTQYPNPKLLVKYIHQLNSNDKLYEEYLMHKIEGVISNHILLDDYAKYPFSKDGNVRKFECFICHKIYKRWRGVRERAIVNESHYKCPKPISALSLAVNNENQWVHVWEHALQTAQTLFEYV</sequence>
<evidence type="ECO:0000256" key="5">
    <source>
        <dbReference type="ARBA" id="ARBA00022679"/>
    </source>
</evidence>
<evidence type="ECO:0000256" key="3">
    <source>
        <dbReference type="ARBA" id="ARBA00008919"/>
    </source>
</evidence>
<protein>
    <recommendedName>
        <fullName evidence="11">Fucosyltransferase</fullName>
        <ecNumber evidence="11">2.4.1.-</ecNumber>
    </recommendedName>
</protein>
<evidence type="ECO:0000313" key="14">
    <source>
        <dbReference type="EMBL" id="CAG9093875.1"/>
    </source>
</evidence>
<keyword evidence="8" id="KW-1133">Transmembrane helix</keyword>
<evidence type="ECO:0000313" key="15">
    <source>
        <dbReference type="Proteomes" id="UP000653454"/>
    </source>
</evidence>
<dbReference type="SUPFAM" id="SSF53756">
    <property type="entry name" value="UDP-Glycosyltransferase/glycogen phosphorylase"/>
    <property type="match status" value="1"/>
</dbReference>
<keyword evidence="7" id="KW-0735">Signal-anchor</keyword>
<evidence type="ECO:0000259" key="12">
    <source>
        <dbReference type="Pfam" id="PF00852"/>
    </source>
</evidence>
<accession>A0A8S4DB44</accession>
<keyword evidence="15" id="KW-1185">Reference proteome</keyword>
<feature type="domain" description="Fucosyltransferase C-terminal" evidence="12">
    <location>
        <begin position="136"/>
        <end position="280"/>
    </location>
</feature>
<dbReference type="InterPro" id="IPR031481">
    <property type="entry name" value="Glyco_tran_10_N"/>
</dbReference>
<dbReference type="InterPro" id="IPR001503">
    <property type="entry name" value="Glyco_trans_10"/>
</dbReference>
<keyword evidence="6 11" id="KW-0812">Transmembrane</keyword>
<evidence type="ECO:0000256" key="6">
    <source>
        <dbReference type="ARBA" id="ARBA00022692"/>
    </source>
</evidence>
<keyword evidence="5 11" id="KW-0808">Transferase</keyword>
<organism evidence="14 15">
    <name type="scientific">Plutella xylostella</name>
    <name type="common">Diamondback moth</name>
    <name type="synonym">Plutella maculipennis</name>
    <dbReference type="NCBI Taxonomy" id="51655"/>
    <lineage>
        <taxon>Eukaryota</taxon>
        <taxon>Metazoa</taxon>
        <taxon>Ecdysozoa</taxon>
        <taxon>Arthropoda</taxon>
        <taxon>Hexapoda</taxon>
        <taxon>Insecta</taxon>
        <taxon>Pterygota</taxon>
        <taxon>Neoptera</taxon>
        <taxon>Endopterygota</taxon>
        <taxon>Lepidoptera</taxon>
        <taxon>Glossata</taxon>
        <taxon>Ditrysia</taxon>
        <taxon>Yponomeutoidea</taxon>
        <taxon>Plutellidae</taxon>
        <taxon>Plutella</taxon>
    </lineage>
</organism>
<comment type="pathway">
    <text evidence="2">Protein modification; protein glycosylation.</text>
</comment>
<keyword evidence="4 11" id="KW-0328">Glycosyltransferase</keyword>
<name>A0A8S4DB44_PLUXY</name>
<dbReference type="Gene3D" id="3.40.50.11660">
    <property type="entry name" value="Glycosyl transferase family 10, C-terminal domain"/>
    <property type="match status" value="1"/>
</dbReference>
<dbReference type="PANTHER" id="PTHR11929">
    <property type="entry name" value="ALPHA- 1,3 -FUCOSYLTRANSFERASE"/>
    <property type="match status" value="1"/>
</dbReference>
<evidence type="ECO:0000256" key="8">
    <source>
        <dbReference type="ARBA" id="ARBA00022989"/>
    </source>
</evidence>
<comment type="similarity">
    <text evidence="3 11">Belongs to the glycosyltransferase 10 family.</text>
</comment>
<dbReference type="PANTHER" id="PTHR11929:SF194">
    <property type="entry name" value="ALPHA-(1,3)-FUCOSYLTRANSFERASE 10"/>
    <property type="match status" value="1"/>
</dbReference>
<evidence type="ECO:0000256" key="11">
    <source>
        <dbReference type="RuleBase" id="RU003832"/>
    </source>
</evidence>
<comment type="caution">
    <text evidence="14">The sequence shown here is derived from an EMBL/GenBank/DDBJ whole genome shotgun (WGS) entry which is preliminary data.</text>
</comment>
<comment type="subcellular location">
    <subcellularLocation>
        <location evidence="1 11">Golgi apparatus</location>
        <location evidence="1 11">Golgi stack membrane</location>
        <topology evidence="1 11">Single-pass type II membrane protein</topology>
    </subcellularLocation>
</comment>